<proteinExistence type="predicted"/>
<dbReference type="EMBL" id="CDOL01000024">
    <property type="protein sequence ID" value="CEN50706.1"/>
    <property type="molecule type" value="Genomic_DNA"/>
</dbReference>
<organism evidence="1 2">
    <name type="scientific">Capnocytophaga canis</name>
    <dbReference type="NCBI Taxonomy" id="1848903"/>
    <lineage>
        <taxon>Bacteria</taxon>
        <taxon>Pseudomonadati</taxon>
        <taxon>Bacteroidota</taxon>
        <taxon>Flavobacteriia</taxon>
        <taxon>Flavobacteriales</taxon>
        <taxon>Flavobacteriaceae</taxon>
        <taxon>Capnocytophaga</taxon>
    </lineage>
</organism>
<dbReference type="Proteomes" id="UP000038200">
    <property type="component" value="Unassembled WGS sequence"/>
</dbReference>
<protein>
    <submittedName>
        <fullName evidence="1">Uncharacterized protein</fullName>
    </submittedName>
</protein>
<accession>A0A0B7HTR7</accession>
<name>A0A0B7HTR7_9FLAO</name>
<dbReference type="AlphaFoldDB" id="A0A0B7HTR7"/>
<dbReference type="PROSITE" id="PS51257">
    <property type="entry name" value="PROKAR_LIPOPROTEIN"/>
    <property type="match status" value="1"/>
</dbReference>
<sequence length="58" mass="6804">MKTIKYAYIFLFFVFVSCQIQNNVDKIDVFSILEEKITSIQEIKSDSIIFPVEIYSFG</sequence>
<evidence type="ECO:0000313" key="2">
    <source>
        <dbReference type="Proteomes" id="UP000038200"/>
    </source>
</evidence>
<evidence type="ECO:0000313" key="1">
    <source>
        <dbReference type="EMBL" id="CEN50706.1"/>
    </source>
</evidence>
<gene>
    <name evidence="1" type="ORF">CCAND93_120046</name>
</gene>
<reference evidence="1 2" key="1">
    <citation type="submission" date="2015-01" db="EMBL/GenBank/DDBJ databases">
        <authorList>
            <person name="MANFREDI Pablo"/>
        </authorList>
    </citation>
    <scope>NUCLEOTIDE SEQUENCE [LARGE SCALE GENOMIC DNA]</scope>
    <source>
        <strain evidence="1 2">CcD93</strain>
    </source>
</reference>